<dbReference type="InterPro" id="IPR011335">
    <property type="entry name" value="Restrct_endonuc-II-like"/>
</dbReference>
<evidence type="ECO:0000259" key="1">
    <source>
        <dbReference type="Pfam" id="PF05685"/>
    </source>
</evidence>
<dbReference type="InterPro" id="IPR008538">
    <property type="entry name" value="Uma2"/>
</dbReference>
<dbReference type="Pfam" id="PF05685">
    <property type="entry name" value="Uma2"/>
    <property type="match status" value="1"/>
</dbReference>
<proteinExistence type="predicted"/>
<dbReference type="RefSeq" id="WP_088571961.1">
    <property type="nucleotide sequence ID" value="NZ_FYEK01000046.1"/>
</dbReference>
<dbReference type="GO" id="GO:0004519">
    <property type="term" value="F:endonuclease activity"/>
    <property type="evidence" value="ECO:0007669"/>
    <property type="project" value="UniProtKB-KW"/>
</dbReference>
<keyword evidence="2" id="KW-0540">Nuclease</keyword>
<sequence length="67" mass="7777">MIGRYKVPLYARSGIPEVWRVDLEEEVVEVYQAPSLQGYQRVARFGRGDRLAPRVFPELVLMVDEIL</sequence>
<dbReference type="SUPFAM" id="SSF52980">
    <property type="entry name" value="Restriction endonuclease-like"/>
    <property type="match status" value="1"/>
</dbReference>
<keyword evidence="3" id="KW-1185">Reference proteome</keyword>
<protein>
    <submittedName>
        <fullName evidence="2">Putative restriction endonuclease</fullName>
    </submittedName>
</protein>
<dbReference type="EMBL" id="FYEK01000046">
    <property type="protein sequence ID" value="SNB71065.1"/>
    <property type="molecule type" value="Genomic_DNA"/>
</dbReference>
<dbReference type="AlphaFoldDB" id="A0A212RFC6"/>
<gene>
    <name evidence="2" type="ORF">SAMN02746019_00015730</name>
</gene>
<dbReference type="Gene3D" id="3.90.1570.10">
    <property type="entry name" value="tt1808, chain A"/>
    <property type="match status" value="1"/>
</dbReference>
<name>A0A212RFC6_9CHLR</name>
<organism evidence="2 3">
    <name type="scientific">Thermoflexus hugenholtzii JAD2</name>
    <dbReference type="NCBI Taxonomy" id="877466"/>
    <lineage>
        <taxon>Bacteria</taxon>
        <taxon>Bacillati</taxon>
        <taxon>Chloroflexota</taxon>
        <taxon>Thermoflexia</taxon>
        <taxon>Thermoflexales</taxon>
        <taxon>Thermoflexaceae</taxon>
        <taxon>Thermoflexus</taxon>
    </lineage>
</organism>
<evidence type="ECO:0000313" key="2">
    <source>
        <dbReference type="EMBL" id="SNB71065.1"/>
    </source>
</evidence>
<dbReference type="Proteomes" id="UP000197025">
    <property type="component" value="Unassembled WGS sequence"/>
</dbReference>
<reference evidence="3" key="1">
    <citation type="submission" date="2017-06" db="EMBL/GenBank/DDBJ databases">
        <authorList>
            <person name="Varghese N."/>
            <person name="Submissions S."/>
        </authorList>
    </citation>
    <scope>NUCLEOTIDE SEQUENCE [LARGE SCALE GENOMIC DNA]</scope>
    <source>
        <strain evidence="3">JAD2</strain>
    </source>
</reference>
<dbReference type="InParanoid" id="A0A212RFC6"/>
<feature type="domain" description="Putative restriction endonuclease" evidence="1">
    <location>
        <begin position="5"/>
        <end position="62"/>
    </location>
</feature>
<dbReference type="InterPro" id="IPR012296">
    <property type="entry name" value="Nuclease_put_TT1808"/>
</dbReference>
<accession>A0A212RFC6</accession>
<evidence type="ECO:0000313" key="3">
    <source>
        <dbReference type="Proteomes" id="UP000197025"/>
    </source>
</evidence>
<keyword evidence="2" id="KW-0255">Endonuclease</keyword>
<keyword evidence="2" id="KW-0378">Hydrolase</keyword>